<gene>
    <name evidence="9" type="ORF">BG60_04485</name>
</gene>
<dbReference type="Gene3D" id="1.10.760.10">
    <property type="entry name" value="Cytochrome c-like domain"/>
    <property type="match status" value="2"/>
</dbReference>
<evidence type="ECO:0000256" key="3">
    <source>
        <dbReference type="ARBA" id="ARBA00022723"/>
    </source>
</evidence>
<dbReference type="GO" id="GO:0020037">
    <property type="term" value="F:heme binding"/>
    <property type="evidence" value="ECO:0007669"/>
    <property type="project" value="InterPro"/>
</dbReference>
<feature type="transmembrane region" description="Helical" evidence="7">
    <location>
        <begin position="12"/>
        <end position="36"/>
    </location>
</feature>
<evidence type="ECO:0000256" key="5">
    <source>
        <dbReference type="ARBA" id="ARBA00023004"/>
    </source>
</evidence>
<comment type="caution">
    <text evidence="9">The sequence shown here is derived from an EMBL/GenBank/DDBJ whole genome shotgun (WGS) entry which is preliminary data.</text>
</comment>
<reference evidence="9 10" key="1">
    <citation type="submission" date="2014-03" db="EMBL/GenBank/DDBJ databases">
        <title>Draft Genome Sequences of Four Burkholderia Strains.</title>
        <authorList>
            <person name="Liu X.Y."/>
            <person name="Li C.X."/>
            <person name="Xu J.H."/>
        </authorList>
    </citation>
    <scope>NUCLEOTIDE SEQUENCE [LARGE SCALE GENOMIC DNA]</scope>
    <source>
        <strain evidence="9 10">OP-1</strain>
    </source>
</reference>
<evidence type="ECO:0000256" key="4">
    <source>
        <dbReference type="ARBA" id="ARBA00022982"/>
    </source>
</evidence>
<dbReference type="Proteomes" id="UP000027451">
    <property type="component" value="Unassembled WGS sequence"/>
</dbReference>
<name>A0A656QPA0_9BURK</name>
<dbReference type="AlphaFoldDB" id="A0A656QPA0"/>
<accession>A0A656QPA0</accession>
<feature type="domain" description="Cytochrome c" evidence="8">
    <location>
        <begin position="183"/>
        <end position="264"/>
    </location>
</feature>
<evidence type="ECO:0000256" key="2">
    <source>
        <dbReference type="ARBA" id="ARBA00022617"/>
    </source>
</evidence>
<evidence type="ECO:0000259" key="8">
    <source>
        <dbReference type="PROSITE" id="PS51007"/>
    </source>
</evidence>
<dbReference type="PROSITE" id="PS51007">
    <property type="entry name" value="CYTC"/>
    <property type="match status" value="2"/>
</dbReference>
<dbReference type="SUPFAM" id="SSF46626">
    <property type="entry name" value="Cytochrome c"/>
    <property type="match status" value="2"/>
</dbReference>
<dbReference type="Pfam" id="PF00034">
    <property type="entry name" value="Cytochrom_C"/>
    <property type="match status" value="1"/>
</dbReference>
<keyword evidence="4" id="KW-0249">Electron transport</keyword>
<keyword evidence="7" id="KW-1133">Transmembrane helix</keyword>
<dbReference type="PANTHER" id="PTHR33751:SF9">
    <property type="entry name" value="CYTOCHROME C4"/>
    <property type="match status" value="1"/>
</dbReference>
<keyword evidence="1" id="KW-0813">Transport</keyword>
<keyword evidence="5 6" id="KW-0408">Iron</keyword>
<evidence type="ECO:0000256" key="7">
    <source>
        <dbReference type="SAM" id="Phobius"/>
    </source>
</evidence>
<sequence>MSDERLFTFRNRWFTVSVLGTIAVAVVSALIGFVWLPSVQRDAQFAGIWNAICSAAGVPREWYASGAAVEPKEKLTSVEMTPQLLDKVSANSIGRGATLALRCTMCHGERGMSEANSPNLAGQYASVIYKQLIDFQKGARSNAVMSPMAMNLSDQDMRDLAAYYANLPRPPAQRKVSSALAPPIVAHGAPMRNIAPCAVCHGGIDTKAGSPWLDGLPAAYTKSQLLAFANGTRTNDIDGVMRNVARNMTPEEIDAAAMYYARELNSGANAK</sequence>
<evidence type="ECO:0000256" key="6">
    <source>
        <dbReference type="PROSITE-ProRule" id="PRU00433"/>
    </source>
</evidence>
<dbReference type="PANTHER" id="PTHR33751">
    <property type="entry name" value="CBB3-TYPE CYTOCHROME C OXIDASE SUBUNIT FIXP"/>
    <property type="match status" value="1"/>
</dbReference>
<keyword evidence="7" id="KW-0812">Transmembrane</keyword>
<feature type="domain" description="Cytochrome c" evidence="8">
    <location>
        <begin position="91"/>
        <end position="168"/>
    </location>
</feature>
<dbReference type="InterPro" id="IPR036909">
    <property type="entry name" value="Cyt_c-like_dom_sf"/>
</dbReference>
<keyword evidence="3 6" id="KW-0479">Metal-binding</keyword>
<dbReference type="EMBL" id="JFHD01000010">
    <property type="protein sequence ID" value="KDR30213.1"/>
    <property type="molecule type" value="Genomic_DNA"/>
</dbReference>
<dbReference type="GO" id="GO:0046872">
    <property type="term" value="F:metal ion binding"/>
    <property type="evidence" value="ECO:0007669"/>
    <property type="project" value="UniProtKB-KW"/>
</dbReference>
<evidence type="ECO:0000256" key="1">
    <source>
        <dbReference type="ARBA" id="ARBA00022448"/>
    </source>
</evidence>
<organism evidence="9 10">
    <name type="scientific">Caballeronia zhejiangensis</name>
    <dbReference type="NCBI Taxonomy" id="871203"/>
    <lineage>
        <taxon>Bacteria</taxon>
        <taxon>Pseudomonadati</taxon>
        <taxon>Pseudomonadota</taxon>
        <taxon>Betaproteobacteria</taxon>
        <taxon>Burkholderiales</taxon>
        <taxon>Burkholderiaceae</taxon>
        <taxon>Caballeronia</taxon>
    </lineage>
</organism>
<dbReference type="InterPro" id="IPR009056">
    <property type="entry name" value="Cyt_c-like_dom"/>
</dbReference>
<dbReference type="InterPro" id="IPR050597">
    <property type="entry name" value="Cytochrome_c_Oxidase_Subunit"/>
</dbReference>
<keyword evidence="10" id="KW-1185">Reference proteome</keyword>
<protein>
    <submittedName>
        <fullName evidence="9">Cytochrome C</fullName>
    </submittedName>
</protein>
<evidence type="ECO:0000313" key="9">
    <source>
        <dbReference type="EMBL" id="KDR30213.1"/>
    </source>
</evidence>
<evidence type="ECO:0000313" key="10">
    <source>
        <dbReference type="Proteomes" id="UP000027451"/>
    </source>
</evidence>
<dbReference type="RefSeq" id="WP_008353203.1">
    <property type="nucleotide sequence ID" value="NZ_CP084284.1"/>
</dbReference>
<keyword evidence="2 6" id="KW-0349">Heme</keyword>
<keyword evidence="7" id="KW-0472">Membrane</keyword>
<dbReference type="GO" id="GO:0009055">
    <property type="term" value="F:electron transfer activity"/>
    <property type="evidence" value="ECO:0007669"/>
    <property type="project" value="InterPro"/>
</dbReference>
<dbReference type="OrthoDB" id="9773456at2"/>
<proteinExistence type="predicted"/>